<accession>A0ABW2SYJ3</accession>
<evidence type="ECO:0000259" key="5">
    <source>
        <dbReference type="Pfam" id="PF10502"/>
    </source>
</evidence>
<dbReference type="PRINTS" id="PR00727">
    <property type="entry name" value="LEADERPTASE"/>
</dbReference>
<evidence type="ECO:0000313" key="7">
    <source>
        <dbReference type="Proteomes" id="UP001596514"/>
    </source>
</evidence>
<keyword evidence="4" id="KW-1133">Transmembrane helix</keyword>
<gene>
    <name evidence="6" type="ORF">ACFQVD_15040</name>
</gene>
<dbReference type="PANTHER" id="PTHR43390:SF1">
    <property type="entry name" value="CHLOROPLAST PROCESSING PEPTIDASE"/>
    <property type="match status" value="1"/>
</dbReference>
<evidence type="ECO:0000256" key="2">
    <source>
        <dbReference type="ARBA" id="ARBA00009370"/>
    </source>
</evidence>
<dbReference type="InterPro" id="IPR036286">
    <property type="entry name" value="LexA/Signal_pep-like_sf"/>
</dbReference>
<sequence>MSARPVAVVAVCGPLLLAAATLLWLRRRYVVITVNGLSMHPTYGDGERVLIRRVPVHAVRPGQVVVFAALPDRARQELEAEVGGRGSPEDPVRVDVPRWMIKRAIAVPGDLVPRRECPALRSVPEPTVPAGHLVVLGDNPKRSYDSRQSGYVAPGRLMGVVVRRLSLPPGSAQRVAQGRGHRPADVPPPPLGL</sequence>
<dbReference type="Pfam" id="PF10502">
    <property type="entry name" value="Peptidase_S26"/>
    <property type="match status" value="2"/>
</dbReference>
<feature type="transmembrane region" description="Helical" evidence="4">
    <location>
        <begin position="6"/>
        <end position="25"/>
    </location>
</feature>
<keyword evidence="4" id="KW-0812">Transmembrane</keyword>
<reference evidence="7" key="1">
    <citation type="journal article" date="2019" name="Int. J. Syst. Evol. Microbiol.">
        <title>The Global Catalogue of Microorganisms (GCM) 10K type strain sequencing project: providing services to taxonomists for standard genome sequencing and annotation.</title>
        <authorList>
            <consortium name="The Broad Institute Genomics Platform"/>
            <consortium name="The Broad Institute Genome Sequencing Center for Infectious Disease"/>
            <person name="Wu L."/>
            <person name="Ma J."/>
        </authorList>
    </citation>
    <scope>NUCLEOTIDE SEQUENCE [LARGE SCALE GENOMIC DNA]</scope>
    <source>
        <strain evidence="7">JCM 10083</strain>
    </source>
</reference>
<dbReference type="InterPro" id="IPR019533">
    <property type="entry name" value="Peptidase_S26"/>
</dbReference>
<evidence type="ECO:0000256" key="4">
    <source>
        <dbReference type="SAM" id="Phobius"/>
    </source>
</evidence>
<comment type="similarity">
    <text evidence="2">Belongs to the peptidase S26 family.</text>
</comment>
<dbReference type="InterPro" id="IPR000223">
    <property type="entry name" value="Pept_S26A_signal_pept_1"/>
</dbReference>
<evidence type="ECO:0000313" key="6">
    <source>
        <dbReference type="EMBL" id="MFC7601410.1"/>
    </source>
</evidence>
<dbReference type="Gene3D" id="2.10.109.10">
    <property type="entry name" value="Umud Fragment, subunit A"/>
    <property type="match status" value="1"/>
</dbReference>
<evidence type="ECO:0000256" key="1">
    <source>
        <dbReference type="ARBA" id="ARBA00004401"/>
    </source>
</evidence>
<keyword evidence="7" id="KW-1185">Reference proteome</keyword>
<dbReference type="Proteomes" id="UP001596514">
    <property type="component" value="Unassembled WGS sequence"/>
</dbReference>
<feature type="domain" description="Peptidase S26" evidence="5">
    <location>
        <begin position="126"/>
        <end position="162"/>
    </location>
</feature>
<dbReference type="CDD" id="cd06530">
    <property type="entry name" value="S26_SPase_I"/>
    <property type="match status" value="1"/>
</dbReference>
<keyword evidence="4" id="KW-0472">Membrane</keyword>
<name>A0ABW2SYJ3_9ACTN</name>
<dbReference type="EMBL" id="JBHTEE010000001">
    <property type="protein sequence ID" value="MFC7601410.1"/>
    <property type="molecule type" value="Genomic_DNA"/>
</dbReference>
<feature type="region of interest" description="Disordered" evidence="3">
    <location>
        <begin position="170"/>
        <end position="193"/>
    </location>
</feature>
<comment type="caution">
    <text evidence="6">The sequence shown here is derived from an EMBL/GenBank/DDBJ whole genome shotgun (WGS) entry which is preliminary data.</text>
</comment>
<evidence type="ECO:0000256" key="3">
    <source>
        <dbReference type="SAM" id="MobiDB-lite"/>
    </source>
</evidence>
<protein>
    <submittedName>
        <fullName evidence="6">S26 family signal peptidase</fullName>
    </submittedName>
</protein>
<organism evidence="6 7">
    <name type="scientific">Streptosporangium amethystogenes subsp. fukuiense</name>
    <dbReference type="NCBI Taxonomy" id="698418"/>
    <lineage>
        <taxon>Bacteria</taxon>
        <taxon>Bacillati</taxon>
        <taxon>Actinomycetota</taxon>
        <taxon>Actinomycetes</taxon>
        <taxon>Streptosporangiales</taxon>
        <taxon>Streptosporangiaceae</taxon>
        <taxon>Streptosporangium</taxon>
    </lineage>
</organism>
<dbReference type="RefSeq" id="WP_343982654.1">
    <property type="nucleotide sequence ID" value="NZ_BAAAGK010000253.1"/>
</dbReference>
<proteinExistence type="inferred from homology"/>
<comment type="subcellular location">
    <subcellularLocation>
        <location evidence="1">Cell membrane</location>
        <topology evidence="1">Single-pass type II membrane protein</topology>
    </subcellularLocation>
</comment>
<feature type="domain" description="Peptidase S26" evidence="5">
    <location>
        <begin position="24"/>
        <end position="114"/>
    </location>
</feature>
<dbReference type="PANTHER" id="PTHR43390">
    <property type="entry name" value="SIGNAL PEPTIDASE I"/>
    <property type="match status" value="1"/>
</dbReference>
<dbReference type="SUPFAM" id="SSF51306">
    <property type="entry name" value="LexA/Signal peptidase"/>
    <property type="match status" value="1"/>
</dbReference>